<feature type="compositionally biased region" description="Low complexity" evidence="3">
    <location>
        <begin position="1497"/>
        <end position="1522"/>
    </location>
</feature>
<feature type="region of interest" description="Disordered" evidence="3">
    <location>
        <begin position="28"/>
        <end position="51"/>
    </location>
</feature>
<feature type="signal peptide" evidence="4">
    <location>
        <begin position="1"/>
        <end position="25"/>
    </location>
</feature>
<keyword evidence="2" id="KW-0624">Polysaccharide degradation</keyword>
<evidence type="ECO:0000256" key="1">
    <source>
        <dbReference type="ARBA" id="ARBA00023295"/>
    </source>
</evidence>
<gene>
    <name evidence="6" type="ORF">L2K70_03205</name>
</gene>
<dbReference type="InterPro" id="IPR024079">
    <property type="entry name" value="MetalloPept_cat_dom_sf"/>
</dbReference>
<dbReference type="InterPro" id="IPR036116">
    <property type="entry name" value="FN3_sf"/>
</dbReference>
<keyword evidence="1" id="KW-0378">Hydrolase</keyword>
<name>A0ABS9H7Z8_9ACTN</name>
<protein>
    <submittedName>
        <fullName evidence="6">Ig-like domain repeat protein</fullName>
    </submittedName>
</protein>
<dbReference type="SMART" id="SM00060">
    <property type="entry name" value="FN3"/>
    <property type="match status" value="3"/>
</dbReference>
<keyword evidence="7" id="KW-1185">Reference proteome</keyword>
<evidence type="ECO:0000313" key="7">
    <source>
        <dbReference type="Proteomes" id="UP001201161"/>
    </source>
</evidence>
<feature type="chain" id="PRO_5046073351" evidence="4">
    <location>
        <begin position="26"/>
        <end position="1606"/>
    </location>
</feature>
<dbReference type="Proteomes" id="UP001201161">
    <property type="component" value="Unassembled WGS sequence"/>
</dbReference>
<dbReference type="PROSITE" id="PS50853">
    <property type="entry name" value="FN3"/>
    <property type="match status" value="1"/>
</dbReference>
<feature type="domain" description="Fibronectin type-III" evidence="5">
    <location>
        <begin position="506"/>
        <end position="602"/>
    </location>
</feature>
<comment type="caution">
    <text evidence="6">The sequence shown here is derived from an EMBL/GenBank/DDBJ whole genome shotgun (WGS) entry which is preliminary data.</text>
</comment>
<dbReference type="Pfam" id="PF00041">
    <property type="entry name" value="fn3"/>
    <property type="match status" value="1"/>
</dbReference>
<dbReference type="InterPro" id="IPR032109">
    <property type="entry name" value="Big_3_5"/>
</dbReference>
<feature type="region of interest" description="Disordered" evidence="3">
    <location>
        <begin position="707"/>
        <end position="728"/>
    </location>
</feature>
<evidence type="ECO:0000256" key="4">
    <source>
        <dbReference type="SAM" id="SignalP"/>
    </source>
</evidence>
<reference evidence="6 7" key="1">
    <citation type="submission" date="2022-01" db="EMBL/GenBank/DDBJ databases">
        <title>Nocardioides sp. nov., an actinomycete isolated from mining soil.</title>
        <authorList>
            <person name="Liu L."/>
        </authorList>
    </citation>
    <scope>NUCLEOTIDE SEQUENCE [LARGE SCALE GENOMIC DNA]</scope>
    <source>
        <strain evidence="6 7">KLBMP 9356</strain>
    </source>
</reference>
<proteinExistence type="predicted"/>
<keyword evidence="4" id="KW-0732">Signal</keyword>
<dbReference type="Pfam" id="PF16640">
    <property type="entry name" value="Big_3_5"/>
    <property type="match status" value="5"/>
</dbReference>
<organism evidence="6 7">
    <name type="scientific">Nocardioides potassii</name>
    <dbReference type="NCBI Taxonomy" id="2911371"/>
    <lineage>
        <taxon>Bacteria</taxon>
        <taxon>Bacillati</taxon>
        <taxon>Actinomycetota</taxon>
        <taxon>Actinomycetes</taxon>
        <taxon>Propionibacteriales</taxon>
        <taxon>Nocardioidaceae</taxon>
        <taxon>Nocardioides</taxon>
    </lineage>
</organism>
<dbReference type="CDD" id="cd00063">
    <property type="entry name" value="FN3"/>
    <property type="match status" value="1"/>
</dbReference>
<feature type="region of interest" description="Disordered" evidence="3">
    <location>
        <begin position="1497"/>
        <end position="1531"/>
    </location>
</feature>
<accession>A0ABS9H7Z8</accession>
<dbReference type="EMBL" id="JAKJHZ010000003">
    <property type="protein sequence ID" value="MCF6376599.1"/>
    <property type="molecule type" value="Genomic_DNA"/>
</dbReference>
<keyword evidence="2" id="KW-0119">Carbohydrate metabolism</keyword>
<sequence length="1606" mass="158754">MPTLSVLSIALTLGGLAVVPASAQAAPVTGSPEAASSPGPTGSASDAGVQRVGRDVARAAAAVELPRPLRGPRAVRALDDQLDEAAALNDLTEAGLTALLAEDPTAWIDQDGHVFYKDEPAIAPPNDPVSAQAPLDQTFLLHSKPGSTKTIYLDFDGGAASGTAWHNAYPATPTTQPAWDPSGNGAAFSDYELTSIQTTWQSVAEDYAPFDVDVTTADPGAGGIFRTSAADSSYGSHVLITPSDAAHDAICGGCGGVAYLNVFAAVNGGGGGPAGDGYGYRQPAWVFPQKLGNSPKNIAEAITHEVGHNLGLEHDGNATQGYDRGHGAWAPIMGVGYDHPVSQWSKGDYSGANNQQDDVAIIRTVTGSRSDEAPTSIAGAPAVPTGTAYVTSRSDVDTFLLGTCSGSVAIDARSLGAYADLDVELSLLDATGQPVVSDDPASAQSSPTTATGMDASISRTVTAGTYYASVDGVGNGPWSTGYDDYGSMGAYTLAATGCDGAAPTGTPSAPTGAAATPHATDPSVTLTWAAPSSAGSSAVTGYVVTRAGDDTPVQVDATATSYAWSGLASSTSYTFTITALNAKGPGPSATVTATTNAATVQPSAPQNVTGSWDSLNQRGLLGFAAPASAGTSAVSSYDIFIDGVYTYVVSAPATYIIPLQPGTHTMGVAAVNAQGRGPVSIVSAVVPAKAGNDSFAARSALSGVSGSTTGNNLESSAEAGEPAPPALRTGSGAASVWYSWTAPGSGPATLGTTSSVAGRDTILAVYTGTSVGALTQVAGNDDNGTNALSSVSFNAIAGTTYAVAVNGYRTTAAGVGAFGLTWSGTAPVAAPTTTTLGSVVTGRSATLTAGVTAASGTPAGTVEFRDNGVVVGTKPLASGSASITLTDLVKGDHPLRATFVPTDSTQFATSQSALVTSTVAATSSTTTLTATGGVQQVDLNAGVTVAAGAVAGTVRFTEGPTTVGTVAVTGGSASLSLTGVTAGSHTYAAVFVPADTTRYDGSTSSDRSVTVTDPVVARPTTTTLVTSASGRTATLTPTVTAASGTPQGTVQLRDGAVVIATVTLTGGTASYQATDLLRGTHRFTAEFVPTDSSAFVASQSAESVVEVAATPTTTSLTATSTPARVVTLQATVTAGVAGTVQFTEGATALGTVAVSGGSASLTVTGVPAGTHTWTATFTPADDTRWAPSSGQRVADIAATPTATALGSTVAFHRVTLVATVTSSGGSPAGVVEIREGTSLVATRPVSAGTATAVLEDVSTGGHDWTATFVPSSPTSYAGSTSSVHTATVQATPTTTPLVATASGRTVTLSAAASTVDGTLTGDVVFREGTTVVGTMAAGPASSVLTLGSVSPGAHSYSASFVPSGTSHAGSTSPTRSVTVQVGSTTSLTATATGQDVTLAVQVGTEAGSPAGSVELRESSALVGTVPLSGGTASLTLTSVTPGDHAYQATFVPADPSSYLGSASAVRTLTVDEPVVTPPPVTPPPVVTPPVVTPPVVTSPPTVTPTAPTTPTTPPLAASTTSVKAPRKARAGTRPTIAVRVIRGSAAATGKVTVTVGKKTTTLSLASGSASLKLPRVKKGKVTVTVRYLGDATTSGSSATRTIKVTA</sequence>
<keyword evidence="1" id="KW-0326">Glycosidase</keyword>
<evidence type="ECO:0000313" key="6">
    <source>
        <dbReference type="EMBL" id="MCF6376599.1"/>
    </source>
</evidence>
<dbReference type="Gene3D" id="3.40.390.10">
    <property type="entry name" value="Collagenase (Catalytic Domain)"/>
    <property type="match status" value="1"/>
</dbReference>
<dbReference type="InterPro" id="IPR013783">
    <property type="entry name" value="Ig-like_fold"/>
</dbReference>
<dbReference type="InterPro" id="IPR003961">
    <property type="entry name" value="FN3_dom"/>
</dbReference>
<dbReference type="RefSeq" id="WP_236398883.1">
    <property type="nucleotide sequence ID" value="NZ_JAKJHZ010000003.1"/>
</dbReference>
<evidence type="ECO:0000259" key="5">
    <source>
        <dbReference type="PROSITE" id="PS50853"/>
    </source>
</evidence>
<dbReference type="SUPFAM" id="SSF55486">
    <property type="entry name" value="Metalloproteases ('zincins'), catalytic domain"/>
    <property type="match status" value="1"/>
</dbReference>
<dbReference type="SUPFAM" id="SSF49265">
    <property type="entry name" value="Fibronectin type III"/>
    <property type="match status" value="1"/>
</dbReference>
<evidence type="ECO:0000256" key="3">
    <source>
        <dbReference type="SAM" id="MobiDB-lite"/>
    </source>
</evidence>
<evidence type="ECO:0000256" key="2">
    <source>
        <dbReference type="ARBA" id="ARBA00023326"/>
    </source>
</evidence>
<dbReference type="Gene3D" id="2.60.40.10">
    <property type="entry name" value="Immunoglobulins"/>
    <property type="match status" value="9"/>
</dbReference>